<dbReference type="SUPFAM" id="SSF51735">
    <property type="entry name" value="NAD(P)-binding Rossmann-fold domains"/>
    <property type="match status" value="1"/>
</dbReference>
<dbReference type="AlphaFoldDB" id="A0A1T4XZV5"/>
<dbReference type="GO" id="GO:0016616">
    <property type="term" value="F:oxidoreductase activity, acting on the CH-OH group of donors, NAD or NADP as acceptor"/>
    <property type="evidence" value="ECO:0007669"/>
    <property type="project" value="InterPro"/>
</dbReference>
<keyword evidence="1" id="KW-0560">Oxidoreductase</keyword>
<dbReference type="RefSeq" id="WP_078817090.1">
    <property type="nucleotide sequence ID" value="NZ_FUYJ01000002.1"/>
</dbReference>
<feature type="domain" description="Opine dehydrogenase" evidence="3">
    <location>
        <begin position="183"/>
        <end position="327"/>
    </location>
</feature>
<organism evidence="4 5">
    <name type="scientific">Sporosarcina newyorkensis</name>
    <dbReference type="NCBI Taxonomy" id="759851"/>
    <lineage>
        <taxon>Bacteria</taxon>
        <taxon>Bacillati</taxon>
        <taxon>Bacillota</taxon>
        <taxon>Bacilli</taxon>
        <taxon>Bacillales</taxon>
        <taxon>Caryophanaceae</taxon>
        <taxon>Sporosarcina</taxon>
    </lineage>
</organism>
<dbReference type="PANTHER" id="PTHR38015:SF1">
    <property type="entry name" value="OPINE DEHYDROGENASE DOMAIN-CONTAINING PROTEIN"/>
    <property type="match status" value="1"/>
</dbReference>
<sequence>MEIAVIGGGNGCYAAAVDLTEKGHKVRLWRRDKEAFQDVLESQSIDVIDAKGKRSVPIKLATNDLSAAVQGVKLIVIPLPAVTQEAIAEQLAPVLEDGQVLFLPPGTFGSYIMADILQKKGCKANVVFAETGTLPYLARKYDEHTVSISGRATRLPTGFFPSDESQYGFDILKEAFPSVELVEDALSGALMNAGPIIHPPLILMNAGPIEHFDKWDIHNEGTQKSVRNVHKALDEERIMIREALGYKAPHFPLDDHYNLDGDEWMYGNGAHEKLVDGEDWFEPLDLRTHRYMREDIECGLAFLVSIGDWLGISVPTAAGLLAIASSVVEEDLRGQGRTLENLMLSTKTPEELKNILQKGLMQYEVN</sequence>
<dbReference type="InterPro" id="IPR036291">
    <property type="entry name" value="NAD(P)-bd_dom_sf"/>
</dbReference>
<evidence type="ECO:0000313" key="5">
    <source>
        <dbReference type="Proteomes" id="UP000190042"/>
    </source>
</evidence>
<dbReference type="InterPro" id="IPR013328">
    <property type="entry name" value="6PGD_dom2"/>
</dbReference>
<evidence type="ECO:0000259" key="2">
    <source>
        <dbReference type="Pfam" id="PF01210"/>
    </source>
</evidence>
<accession>A0A1T4XZV5</accession>
<dbReference type="InterPro" id="IPR051729">
    <property type="entry name" value="Opine/Lysopine_DH"/>
</dbReference>
<evidence type="ECO:0000256" key="1">
    <source>
        <dbReference type="ARBA" id="ARBA00023002"/>
    </source>
</evidence>
<dbReference type="GO" id="GO:0046168">
    <property type="term" value="P:glycerol-3-phosphate catabolic process"/>
    <property type="evidence" value="ECO:0007669"/>
    <property type="project" value="InterPro"/>
</dbReference>
<dbReference type="Gene3D" id="3.40.50.720">
    <property type="entry name" value="NAD(P)-binding Rossmann-like Domain"/>
    <property type="match status" value="1"/>
</dbReference>
<name>A0A1T4XZV5_9BACL</name>
<proteinExistence type="predicted"/>
<evidence type="ECO:0000313" key="4">
    <source>
        <dbReference type="EMBL" id="SKA94545.1"/>
    </source>
</evidence>
<evidence type="ECO:0000259" key="3">
    <source>
        <dbReference type="Pfam" id="PF02317"/>
    </source>
</evidence>
<dbReference type="PANTHER" id="PTHR38015">
    <property type="entry name" value="BLR6086 PROTEIN"/>
    <property type="match status" value="1"/>
</dbReference>
<dbReference type="SUPFAM" id="SSF48179">
    <property type="entry name" value="6-phosphogluconate dehydrogenase C-terminal domain-like"/>
    <property type="match status" value="1"/>
</dbReference>
<reference evidence="5" key="1">
    <citation type="submission" date="2017-02" db="EMBL/GenBank/DDBJ databases">
        <authorList>
            <person name="Varghese N."/>
            <person name="Submissions S."/>
        </authorList>
    </citation>
    <scope>NUCLEOTIDE SEQUENCE [LARGE SCALE GENOMIC DNA]</scope>
    <source>
        <strain evidence="5">DSM 23966</strain>
    </source>
</reference>
<protein>
    <submittedName>
        <fullName evidence="4">Opine dehydrogenase</fullName>
    </submittedName>
</protein>
<dbReference type="InterPro" id="IPR011128">
    <property type="entry name" value="G3P_DH_NAD-dep_N"/>
</dbReference>
<dbReference type="Pfam" id="PF02317">
    <property type="entry name" value="Octopine_DH"/>
    <property type="match status" value="1"/>
</dbReference>
<dbReference type="Pfam" id="PF01210">
    <property type="entry name" value="NAD_Gly3P_dh_N"/>
    <property type="match status" value="1"/>
</dbReference>
<dbReference type="EMBL" id="FUYJ01000002">
    <property type="protein sequence ID" value="SKA94545.1"/>
    <property type="molecule type" value="Genomic_DNA"/>
</dbReference>
<feature type="domain" description="Glycerol-3-phosphate dehydrogenase NAD-dependent N-terminal" evidence="2">
    <location>
        <begin position="2"/>
        <end position="100"/>
    </location>
</feature>
<dbReference type="Proteomes" id="UP000190042">
    <property type="component" value="Unassembled WGS sequence"/>
</dbReference>
<keyword evidence="5" id="KW-1185">Reference proteome</keyword>
<dbReference type="GO" id="GO:0051287">
    <property type="term" value="F:NAD binding"/>
    <property type="evidence" value="ECO:0007669"/>
    <property type="project" value="InterPro"/>
</dbReference>
<dbReference type="Gene3D" id="1.10.1040.10">
    <property type="entry name" value="N-(1-d-carboxylethyl)-l-norvaline Dehydrogenase, domain 2"/>
    <property type="match status" value="1"/>
</dbReference>
<gene>
    <name evidence="4" type="ORF">SAMN04244570_1436</name>
</gene>
<dbReference type="InterPro" id="IPR003421">
    <property type="entry name" value="Opine_DH"/>
</dbReference>
<dbReference type="InterPro" id="IPR008927">
    <property type="entry name" value="6-PGluconate_DH-like_C_sf"/>
</dbReference>